<dbReference type="STRING" id="198616.SAMN05216193_108113"/>
<dbReference type="CDD" id="cd00130">
    <property type="entry name" value="PAS"/>
    <property type="match status" value="1"/>
</dbReference>
<feature type="domain" description="HAMP" evidence="5">
    <location>
        <begin position="306"/>
        <end position="358"/>
    </location>
</feature>
<dbReference type="PROSITE" id="PS50885">
    <property type="entry name" value="HAMP"/>
    <property type="match status" value="1"/>
</dbReference>
<dbReference type="Proteomes" id="UP000242957">
    <property type="component" value="Unassembled WGS sequence"/>
</dbReference>
<feature type="domain" description="GGDEF" evidence="6">
    <location>
        <begin position="512"/>
        <end position="644"/>
    </location>
</feature>
<reference evidence="8" key="1">
    <citation type="submission" date="2016-10" db="EMBL/GenBank/DDBJ databases">
        <authorList>
            <person name="Varghese N."/>
            <person name="Submissions S."/>
        </authorList>
    </citation>
    <scope>NUCLEOTIDE SEQUENCE [LARGE SCALE GENOMIC DNA]</scope>
    <source>
        <strain evidence="8">JCM 21621</strain>
    </source>
</reference>
<sequence length="647" mass="71928">MTLRKRLFWLFLPLLAVTLSSVWLLSERILLVRYDSVDKQRLYDQVRILNNRLNFERKRNLELLRIYSWWDETREFLAKPNRQYIEENLELDMLEHIGLDFVFFLNPKGEVVAQKWQLPAPGERITAGPSPMSREPLQAAIVSRAKAVGALDFASSPLGFTQMLMIGGSPVMLISHPISSNLGTLPPNGAMVAGIVLGNARLEHLQLQVGAEMKVSASTVPNASWRALTPPRANGGVLLSEVRADDTRRRIDMMFLDSRAEPQFRIQLSTPRQVFLQGQAAIRLFLDQALAILLSVLALAYLVLELWIIRPLNRLNREAASIGQNHHPERLSEVGADEFRRLTGELNRMIARLERSEERDRALLDAIREGYFEMDSAGRFLMVNAAFCKMVGRNEDELVGQPCGMLLNREDVARALGVRNQALRGETELTFSAPFKRPDGSLVILETNMSVLPSVDGELAGVRGIIRDISVQVAYQNQLLGMAYQDALTGLGNRKAFSEQLAQALHGPAGQQILALLYFDLDKFKQVNDQLGHAAGDAVLGAVGVRLRNHLRGQDKAYRLGGDEFAVILANADATHALQIASRLLGVLGEPYEFGTRSIDYITPSIGIALAPRDAQDPEALTRAADQAMYAAKRQRNACCLYSETSG</sequence>
<dbReference type="InterPro" id="IPR000160">
    <property type="entry name" value="GGDEF_dom"/>
</dbReference>
<dbReference type="PANTHER" id="PTHR44757:SF2">
    <property type="entry name" value="BIOFILM ARCHITECTURE MAINTENANCE PROTEIN MBAA"/>
    <property type="match status" value="1"/>
</dbReference>
<dbReference type="InterPro" id="IPR035965">
    <property type="entry name" value="PAS-like_dom_sf"/>
</dbReference>
<dbReference type="SUPFAM" id="SSF55073">
    <property type="entry name" value="Nucleotide cyclase"/>
    <property type="match status" value="1"/>
</dbReference>
<dbReference type="NCBIfam" id="TIGR00254">
    <property type="entry name" value="GGDEF"/>
    <property type="match status" value="1"/>
</dbReference>
<evidence type="ECO:0000313" key="8">
    <source>
        <dbReference type="Proteomes" id="UP000242957"/>
    </source>
</evidence>
<dbReference type="GO" id="GO:0006355">
    <property type="term" value="P:regulation of DNA-templated transcription"/>
    <property type="evidence" value="ECO:0007669"/>
    <property type="project" value="InterPro"/>
</dbReference>
<dbReference type="PROSITE" id="PS50112">
    <property type="entry name" value="PAS"/>
    <property type="match status" value="1"/>
</dbReference>
<organism evidence="7 8">
    <name type="scientific">Pseudomonas jinjuensis</name>
    <dbReference type="NCBI Taxonomy" id="198616"/>
    <lineage>
        <taxon>Bacteria</taxon>
        <taxon>Pseudomonadati</taxon>
        <taxon>Pseudomonadota</taxon>
        <taxon>Gammaproteobacteria</taxon>
        <taxon>Pseudomonadales</taxon>
        <taxon>Pseudomonadaceae</taxon>
        <taxon>Pseudomonas</taxon>
    </lineage>
</organism>
<dbReference type="SMART" id="SM00267">
    <property type="entry name" value="GGDEF"/>
    <property type="match status" value="1"/>
</dbReference>
<dbReference type="PROSITE" id="PS50887">
    <property type="entry name" value="GGDEF"/>
    <property type="match status" value="1"/>
</dbReference>
<name>A0A1H0H7I6_9PSED</name>
<dbReference type="Pfam" id="PF00990">
    <property type="entry name" value="GGDEF"/>
    <property type="match status" value="1"/>
</dbReference>
<dbReference type="Pfam" id="PF00989">
    <property type="entry name" value="PAS"/>
    <property type="match status" value="1"/>
</dbReference>
<dbReference type="SMART" id="SM00091">
    <property type="entry name" value="PAS"/>
    <property type="match status" value="1"/>
</dbReference>
<dbReference type="RefSeq" id="WP_084309664.1">
    <property type="nucleotide sequence ID" value="NZ_FNIJ01000008.1"/>
</dbReference>
<accession>A0A1H0H7I6</accession>
<keyword evidence="8" id="KW-1185">Reference proteome</keyword>
<dbReference type="SUPFAM" id="SSF158472">
    <property type="entry name" value="HAMP domain-like"/>
    <property type="match status" value="1"/>
</dbReference>
<gene>
    <name evidence="7" type="ORF">SAMN05216193_108113</name>
</gene>
<dbReference type="InterPro" id="IPR003660">
    <property type="entry name" value="HAMP_dom"/>
</dbReference>
<evidence type="ECO:0000259" key="6">
    <source>
        <dbReference type="PROSITE" id="PS50887"/>
    </source>
</evidence>
<evidence type="ECO:0000313" key="7">
    <source>
        <dbReference type="EMBL" id="SDO15102.1"/>
    </source>
</evidence>
<dbReference type="GO" id="GO:0003824">
    <property type="term" value="F:catalytic activity"/>
    <property type="evidence" value="ECO:0007669"/>
    <property type="project" value="UniProtKB-ARBA"/>
</dbReference>
<dbReference type="PROSITE" id="PS50113">
    <property type="entry name" value="PAC"/>
    <property type="match status" value="1"/>
</dbReference>
<dbReference type="Gene3D" id="3.30.70.270">
    <property type="match status" value="1"/>
</dbReference>
<dbReference type="InterPro" id="IPR043128">
    <property type="entry name" value="Rev_trsase/Diguanyl_cyclase"/>
</dbReference>
<protein>
    <submittedName>
        <fullName evidence="7">PAS domain S-box-containing protein/diguanylate cyclase (GGDEF) domain-containing protein</fullName>
    </submittedName>
</protein>
<evidence type="ECO:0000259" key="4">
    <source>
        <dbReference type="PROSITE" id="PS50113"/>
    </source>
</evidence>
<dbReference type="GO" id="GO:0007165">
    <property type="term" value="P:signal transduction"/>
    <property type="evidence" value="ECO:0007669"/>
    <property type="project" value="InterPro"/>
</dbReference>
<dbReference type="NCBIfam" id="TIGR00229">
    <property type="entry name" value="sensory_box"/>
    <property type="match status" value="1"/>
</dbReference>
<dbReference type="InterPro" id="IPR052155">
    <property type="entry name" value="Biofilm_reg_signaling"/>
</dbReference>
<comment type="subcellular location">
    <subcellularLocation>
        <location evidence="2">Cell inner membrane</location>
    </subcellularLocation>
</comment>
<dbReference type="SUPFAM" id="SSF55785">
    <property type="entry name" value="PYP-like sensor domain (PAS domain)"/>
    <property type="match status" value="1"/>
</dbReference>
<comment type="cofactor">
    <cofactor evidence="1">
        <name>Mg(2+)</name>
        <dbReference type="ChEBI" id="CHEBI:18420"/>
    </cofactor>
</comment>
<feature type="domain" description="PAC" evidence="4">
    <location>
        <begin position="429"/>
        <end position="481"/>
    </location>
</feature>
<evidence type="ECO:0000259" key="3">
    <source>
        <dbReference type="PROSITE" id="PS50112"/>
    </source>
</evidence>
<dbReference type="Pfam" id="PF00672">
    <property type="entry name" value="HAMP"/>
    <property type="match status" value="1"/>
</dbReference>
<dbReference type="InterPro" id="IPR000700">
    <property type="entry name" value="PAS-assoc_C"/>
</dbReference>
<dbReference type="Pfam" id="PF05228">
    <property type="entry name" value="CHASE4"/>
    <property type="match status" value="1"/>
</dbReference>
<dbReference type="FunFam" id="3.30.70.270:FF:000001">
    <property type="entry name" value="Diguanylate cyclase domain protein"/>
    <property type="match status" value="1"/>
</dbReference>
<feature type="domain" description="PAS" evidence="3">
    <location>
        <begin position="356"/>
        <end position="426"/>
    </location>
</feature>
<dbReference type="SMART" id="SM00304">
    <property type="entry name" value="HAMP"/>
    <property type="match status" value="1"/>
</dbReference>
<proteinExistence type="predicted"/>
<dbReference type="GO" id="GO:0005886">
    <property type="term" value="C:plasma membrane"/>
    <property type="evidence" value="ECO:0007669"/>
    <property type="project" value="UniProtKB-SubCell"/>
</dbReference>
<dbReference type="PANTHER" id="PTHR44757">
    <property type="entry name" value="DIGUANYLATE CYCLASE DGCP"/>
    <property type="match status" value="1"/>
</dbReference>
<evidence type="ECO:0000256" key="2">
    <source>
        <dbReference type="ARBA" id="ARBA00004533"/>
    </source>
</evidence>
<dbReference type="InterPro" id="IPR029787">
    <property type="entry name" value="Nucleotide_cyclase"/>
</dbReference>
<dbReference type="CDD" id="cd01949">
    <property type="entry name" value="GGDEF"/>
    <property type="match status" value="1"/>
</dbReference>
<dbReference type="InterPro" id="IPR013767">
    <property type="entry name" value="PAS_fold"/>
</dbReference>
<evidence type="ECO:0000259" key="5">
    <source>
        <dbReference type="PROSITE" id="PS50885"/>
    </source>
</evidence>
<dbReference type="Gene3D" id="3.30.450.20">
    <property type="entry name" value="PAS domain"/>
    <property type="match status" value="1"/>
</dbReference>
<dbReference type="EMBL" id="FNIJ01000008">
    <property type="protein sequence ID" value="SDO15102.1"/>
    <property type="molecule type" value="Genomic_DNA"/>
</dbReference>
<dbReference type="InterPro" id="IPR007892">
    <property type="entry name" value="CHASE4"/>
</dbReference>
<dbReference type="OrthoDB" id="9799509at2"/>
<dbReference type="CDD" id="cd06225">
    <property type="entry name" value="HAMP"/>
    <property type="match status" value="1"/>
</dbReference>
<evidence type="ECO:0000256" key="1">
    <source>
        <dbReference type="ARBA" id="ARBA00001946"/>
    </source>
</evidence>
<dbReference type="InterPro" id="IPR000014">
    <property type="entry name" value="PAS"/>
</dbReference>
<dbReference type="Gene3D" id="6.10.340.10">
    <property type="match status" value="1"/>
</dbReference>
<dbReference type="AlphaFoldDB" id="A0A1H0H7I6"/>